<gene>
    <name evidence="1" type="ORF">AN396_11275</name>
</gene>
<name>A0ACC8X859_9FIRM</name>
<dbReference type="Proteomes" id="UP000188605">
    <property type="component" value="Unassembled WGS sequence"/>
</dbReference>
<organism evidence="1 2">
    <name type="scientific">Candidatus Epulonipiscium fishelsonii</name>
    <dbReference type="NCBI Taxonomy" id="77094"/>
    <lineage>
        <taxon>Bacteria</taxon>
        <taxon>Bacillati</taxon>
        <taxon>Bacillota</taxon>
        <taxon>Clostridia</taxon>
        <taxon>Lachnospirales</taxon>
        <taxon>Lachnospiraceae</taxon>
        <taxon>Candidatus Epulonipiscium</taxon>
    </lineage>
</organism>
<proteinExistence type="predicted"/>
<accession>A0ACC8X859</accession>
<comment type="caution">
    <text evidence="1">The sequence shown here is derived from an EMBL/GenBank/DDBJ whole genome shotgun (WGS) entry which is preliminary data.</text>
</comment>
<evidence type="ECO:0000313" key="2">
    <source>
        <dbReference type="Proteomes" id="UP000188605"/>
    </source>
</evidence>
<reference evidence="1" key="1">
    <citation type="submission" date="2016-08" db="EMBL/GenBank/DDBJ databases">
        <authorList>
            <person name="Ngugi D.K."/>
            <person name="Miyake S."/>
            <person name="Stingl U."/>
        </authorList>
    </citation>
    <scope>NUCLEOTIDE SEQUENCE</scope>
    <source>
        <strain evidence="1">SCG-B11WGA-EpuloA1</strain>
    </source>
</reference>
<evidence type="ECO:0000313" key="1">
    <source>
        <dbReference type="EMBL" id="ONI38194.1"/>
    </source>
</evidence>
<sequence>MAQLGFLLDQRYCIGCQGCETACQARNEAPVGISLRTADSFEYKESAPFLTVSCSHCEEPACVATCPVKAISKNPENGIVKTDYEICIGCKACIAVCPYGAPKYSEDKKVSMKCDFCADRQAAGENPACVDGCPVKVLTFGEVESLGGEKSTEGFEYSEKTKPAFRFIKK</sequence>
<protein>
    <submittedName>
        <fullName evidence="1">Uncharacterized protein</fullName>
    </submittedName>
</protein>
<dbReference type="EMBL" id="LJDB01000094">
    <property type="protein sequence ID" value="ONI38194.1"/>
    <property type="molecule type" value="Genomic_DNA"/>
</dbReference>
<keyword evidence="2" id="KW-1185">Reference proteome</keyword>